<evidence type="ECO:0000256" key="5">
    <source>
        <dbReference type="SAM" id="Phobius"/>
    </source>
</evidence>
<evidence type="ECO:0000313" key="7">
    <source>
        <dbReference type="Ensembl" id="ENSCINP00000007346.3"/>
    </source>
</evidence>
<evidence type="ECO:0000313" key="8">
    <source>
        <dbReference type="Proteomes" id="UP000008144"/>
    </source>
</evidence>
<feature type="transmembrane region" description="Helical" evidence="5">
    <location>
        <begin position="397"/>
        <end position="415"/>
    </location>
</feature>
<dbReference type="OMA" id="IVQYYNT"/>
<feature type="domain" description="Major facilitator superfamily (MFS) profile" evidence="6">
    <location>
        <begin position="1"/>
        <end position="420"/>
    </location>
</feature>
<evidence type="ECO:0000256" key="3">
    <source>
        <dbReference type="ARBA" id="ARBA00022989"/>
    </source>
</evidence>
<feature type="transmembrane region" description="Helical" evidence="5">
    <location>
        <begin position="308"/>
        <end position="328"/>
    </location>
</feature>
<keyword evidence="3 5" id="KW-1133">Transmembrane helix</keyword>
<feature type="transmembrane region" description="Helical" evidence="5">
    <location>
        <begin position="236"/>
        <end position="255"/>
    </location>
</feature>
<evidence type="ECO:0000259" key="6">
    <source>
        <dbReference type="PROSITE" id="PS50850"/>
    </source>
</evidence>
<dbReference type="InterPro" id="IPR020846">
    <property type="entry name" value="MFS_dom"/>
</dbReference>
<proteinExistence type="predicted"/>
<dbReference type="GO" id="GO:0016020">
    <property type="term" value="C:membrane"/>
    <property type="evidence" value="ECO:0000318"/>
    <property type="project" value="GO_Central"/>
</dbReference>
<dbReference type="InterPro" id="IPR011701">
    <property type="entry name" value="MFS"/>
</dbReference>
<keyword evidence="4 5" id="KW-0472">Membrane</keyword>
<dbReference type="GO" id="GO:0097037">
    <property type="term" value="P:heme export"/>
    <property type="evidence" value="ECO:0000318"/>
    <property type="project" value="GO_Central"/>
</dbReference>
<feature type="transmembrane region" description="Helical" evidence="5">
    <location>
        <begin position="173"/>
        <end position="195"/>
    </location>
</feature>
<feature type="transmembrane region" description="Helical" evidence="5">
    <location>
        <begin position="140"/>
        <end position="161"/>
    </location>
</feature>
<feature type="transmembrane region" description="Helical" evidence="5">
    <location>
        <begin position="46"/>
        <end position="65"/>
    </location>
</feature>
<dbReference type="PANTHER" id="PTHR10924">
    <property type="entry name" value="MAJOR FACILITATOR SUPERFAMILY PROTEIN-RELATED"/>
    <property type="match status" value="1"/>
</dbReference>
<dbReference type="InterPro" id="IPR036259">
    <property type="entry name" value="MFS_trans_sf"/>
</dbReference>
<dbReference type="GeneTree" id="ENSGT01030000234625"/>
<feature type="transmembrane region" description="Helical" evidence="5">
    <location>
        <begin position="367"/>
        <end position="385"/>
    </location>
</feature>
<dbReference type="SUPFAM" id="SSF103473">
    <property type="entry name" value="MFS general substrate transporter"/>
    <property type="match status" value="1"/>
</dbReference>
<reference evidence="7" key="2">
    <citation type="submission" date="2025-08" db="UniProtKB">
        <authorList>
            <consortium name="Ensembl"/>
        </authorList>
    </citation>
    <scope>IDENTIFICATION</scope>
</reference>
<dbReference type="GO" id="GO:0020037">
    <property type="term" value="F:heme binding"/>
    <property type="evidence" value="ECO:0000318"/>
    <property type="project" value="GO_Central"/>
</dbReference>
<dbReference type="PROSITE" id="PS50850">
    <property type="entry name" value="MFS"/>
    <property type="match status" value="1"/>
</dbReference>
<sequence length="426" mass="46282">IRLCKRRFLVLAVFCFYSMSNSFQWIEYAIISDIILKYYKGTSTLAVVWTSMVYMLAYIPCMFVATWILDKWGMRKTLLLGAILNAVGATIKIGSVSPNLFAVSFVGQTISAISQGFLLEMPPKIASVYFGPNEVSTATSIGVFGNQLGVALGFLLPPLIVPNGNLDEIGAGLRILFISSASACCLAALLIFAFMKDGPPLPPSRARWLVINTKLSSTSDTFSNYKRSLRVLIRNMPFLITFFCYGIITGVYYALGSLLNMIIGEMHEAAGQEIGQIGLTMVVTGLGGSVLCGIFLDKTKLYKPTTLGVYVFSLAFMIIFACTLHLALLWLDYITIGLLGFFMAGYLPIGFELAAEITYPESEATSAGLLNVSANAIGIVLTLCAEEIHRLHGSTPTVIFMSATLFLGTVLTALVKTDLKRQKAGK</sequence>
<dbReference type="PANTHER" id="PTHR10924:SF4">
    <property type="entry name" value="GH15861P"/>
    <property type="match status" value="1"/>
</dbReference>
<reference evidence="8" key="1">
    <citation type="journal article" date="2002" name="Science">
        <title>The draft genome of Ciona intestinalis: insights into chordate and vertebrate origins.</title>
        <authorList>
            <person name="Dehal P."/>
            <person name="Satou Y."/>
            <person name="Campbell R.K."/>
            <person name="Chapman J."/>
            <person name="Degnan B."/>
            <person name="De Tomaso A."/>
            <person name="Davidson B."/>
            <person name="Di Gregorio A."/>
            <person name="Gelpke M."/>
            <person name="Goodstein D.M."/>
            <person name="Harafuji N."/>
            <person name="Hastings K.E."/>
            <person name="Ho I."/>
            <person name="Hotta K."/>
            <person name="Huang W."/>
            <person name="Kawashima T."/>
            <person name="Lemaire P."/>
            <person name="Martinez D."/>
            <person name="Meinertzhagen I.A."/>
            <person name="Necula S."/>
            <person name="Nonaka M."/>
            <person name="Putnam N."/>
            <person name="Rash S."/>
            <person name="Saiga H."/>
            <person name="Satake M."/>
            <person name="Terry A."/>
            <person name="Yamada L."/>
            <person name="Wang H.G."/>
            <person name="Awazu S."/>
            <person name="Azumi K."/>
            <person name="Boore J."/>
            <person name="Branno M."/>
            <person name="Chin-Bow S."/>
            <person name="DeSantis R."/>
            <person name="Doyle S."/>
            <person name="Francino P."/>
            <person name="Keys D.N."/>
            <person name="Haga S."/>
            <person name="Hayashi H."/>
            <person name="Hino K."/>
            <person name="Imai K.S."/>
            <person name="Inaba K."/>
            <person name="Kano S."/>
            <person name="Kobayashi K."/>
            <person name="Kobayashi M."/>
            <person name="Lee B.I."/>
            <person name="Makabe K.W."/>
            <person name="Manohar C."/>
            <person name="Matassi G."/>
            <person name="Medina M."/>
            <person name="Mochizuki Y."/>
            <person name="Mount S."/>
            <person name="Morishita T."/>
            <person name="Miura S."/>
            <person name="Nakayama A."/>
            <person name="Nishizaka S."/>
            <person name="Nomoto H."/>
            <person name="Ohta F."/>
            <person name="Oishi K."/>
            <person name="Rigoutsos I."/>
            <person name="Sano M."/>
            <person name="Sasaki A."/>
            <person name="Sasakura Y."/>
            <person name="Shoguchi E."/>
            <person name="Shin-i T."/>
            <person name="Spagnuolo A."/>
            <person name="Stainier D."/>
            <person name="Suzuki M.M."/>
            <person name="Tassy O."/>
            <person name="Takatori N."/>
            <person name="Tokuoka M."/>
            <person name="Yagi K."/>
            <person name="Yoshizaki F."/>
            <person name="Wada S."/>
            <person name="Zhang C."/>
            <person name="Hyatt P.D."/>
            <person name="Larimer F."/>
            <person name="Detter C."/>
            <person name="Doggett N."/>
            <person name="Glavina T."/>
            <person name="Hawkins T."/>
            <person name="Richardson P."/>
            <person name="Lucas S."/>
            <person name="Kohara Y."/>
            <person name="Levine M."/>
            <person name="Satoh N."/>
            <person name="Rokhsar D.S."/>
        </authorList>
    </citation>
    <scope>NUCLEOTIDE SEQUENCE [LARGE SCALE GENOMIC DNA]</scope>
</reference>
<dbReference type="InParanoid" id="F6YSI6"/>
<feature type="transmembrane region" description="Helical" evidence="5">
    <location>
        <begin position="275"/>
        <end position="296"/>
    </location>
</feature>
<accession>F6YSI6</accession>
<protein>
    <recommendedName>
        <fullName evidence="6">Major facilitator superfamily (MFS) profile domain-containing protein</fullName>
    </recommendedName>
</protein>
<dbReference type="GO" id="GO:0015232">
    <property type="term" value="F:heme transmembrane transporter activity"/>
    <property type="evidence" value="ECO:0000318"/>
    <property type="project" value="GO_Central"/>
</dbReference>
<dbReference type="Proteomes" id="UP000008144">
    <property type="component" value="Unassembled WGS sequence"/>
</dbReference>
<keyword evidence="2 5" id="KW-0812">Transmembrane</keyword>
<feature type="transmembrane region" description="Helical" evidence="5">
    <location>
        <begin position="334"/>
        <end position="355"/>
    </location>
</feature>
<organism evidence="7 8">
    <name type="scientific">Ciona intestinalis</name>
    <name type="common">Transparent sea squirt</name>
    <name type="synonym">Ascidia intestinalis</name>
    <dbReference type="NCBI Taxonomy" id="7719"/>
    <lineage>
        <taxon>Eukaryota</taxon>
        <taxon>Metazoa</taxon>
        <taxon>Chordata</taxon>
        <taxon>Tunicata</taxon>
        <taxon>Ascidiacea</taxon>
        <taxon>Phlebobranchia</taxon>
        <taxon>Cionidae</taxon>
        <taxon>Ciona</taxon>
    </lineage>
</organism>
<name>F6YSI6_CIOIN</name>
<dbReference type="HOGENOM" id="CLU_023132_0_1_1"/>
<dbReference type="FunFam" id="1.20.1250.20:FF:000101">
    <property type="entry name" value="feline leukemia virus subgroup C receptor-related protein 2"/>
    <property type="match status" value="1"/>
</dbReference>
<evidence type="ECO:0000256" key="4">
    <source>
        <dbReference type="ARBA" id="ARBA00023136"/>
    </source>
</evidence>
<dbReference type="Ensembl" id="ENSCINT00000007346.3">
    <property type="protein sequence ID" value="ENSCINP00000007346.3"/>
    <property type="gene ID" value="ENSCING00000003566.3"/>
</dbReference>
<dbReference type="Pfam" id="PF07690">
    <property type="entry name" value="MFS_1"/>
    <property type="match status" value="1"/>
</dbReference>
<evidence type="ECO:0000256" key="2">
    <source>
        <dbReference type="ARBA" id="ARBA00022692"/>
    </source>
</evidence>
<evidence type="ECO:0000256" key="1">
    <source>
        <dbReference type="ARBA" id="ARBA00004141"/>
    </source>
</evidence>
<comment type="subcellular location">
    <subcellularLocation>
        <location evidence="1">Membrane</location>
        <topology evidence="1">Multi-pass membrane protein</topology>
    </subcellularLocation>
</comment>
<dbReference type="Gene3D" id="1.20.1250.20">
    <property type="entry name" value="MFS general substrate transporter like domains"/>
    <property type="match status" value="2"/>
</dbReference>
<keyword evidence="8" id="KW-1185">Reference proteome</keyword>
<reference evidence="7" key="3">
    <citation type="submission" date="2025-09" db="UniProtKB">
        <authorList>
            <consortium name="Ensembl"/>
        </authorList>
    </citation>
    <scope>IDENTIFICATION</scope>
</reference>
<dbReference type="InterPro" id="IPR049680">
    <property type="entry name" value="FLVCR1-2_SLC49-like"/>
</dbReference>
<dbReference type="AlphaFoldDB" id="F6YSI6"/>